<accession>A0A6I3W8E5</accession>
<evidence type="ECO:0000313" key="3">
    <source>
        <dbReference type="Proteomes" id="UP000438196"/>
    </source>
</evidence>
<comment type="caution">
    <text evidence="2">The sequence shown here is derived from an EMBL/GenBank/DDBJ whole genome shotgun (WGS) entry which is preliminary data.</text>
</comment>
<sequence>MKIKRLPVAISLYFVLSGACYAAATIAHGVIRFEGSIIDPPCTTDINAQSRIALSNCPNATRTMVLKAHSVATSSAKAKVKVELLSDTTQGHYYDQQYRLVDDTGSPIRSGMFLITMSLP</sequence>
<name>A0A6I3W8E5_9PSED</name>
<dbReference type="AlphaFoldDB" id="A0A6I3W8E5"/>
<gene>
    <name evidence="2" type="ORF">GNF76_19295</name>
</gene>
<evidence type="ECO:0000256" key="1">
    <source>
        <dbReference type="SAM" id="SignalP"/>
    </source>
</evidence>
<reference evidence="2 3" key="1">
    <citation type="submission" date="2019-11" db="EMBL/GenBank/DDBJ databases">
        <title>Pseudomonas karstica sp. nov. and Pseudomonas spelaei sp. nov. from karst caves.</title>
        <authorList>
            <person name="Zeman M."/>
        </authorList>
    </citation>
    <scope>NUCLEOTIDE SEQUENCE [LARGE SCALE GENOMIC DNA]</scope>
    <source>
        <strain evidence="2 3">CCM 7893</strain>
    </source>
</reference>
<dbReference type="EMBL" id="WNNK01000017">
    <property type="protein sequence ID" value="MUF06505.1"/>
    <property type="molecule type" value="Genomic_DNA"/>
</dbReference>
<dbReference type="Proteomes" id="UP000438196">
    <property type="component" value="Unassembled WGS sequence"/>
</dbReference>
<feature type="signal peptide" evidence="1">
    <location>
        <begin position="1"/>
        <end position="22"/>
    </location>
</feature>
<protein>
    <submittedName>
        <fullName evidence="2">Type 1 fimbrial protein</fullName>
    </submittedName>
</protein>
<keyword evidence="3" id="KW-1185">Reference proteome</keyword>
<dbReference type="PROSITE" id="PS51257">
    <property type="entry name" value="PROKAR_LIPOPROTEIN"/>
    <property type="match status" value="1"/>
</dbReference>
<keyword evidence="1" id="KW-0732">Signal</keyword>
<feature type="chain" id="PRO_5026275204" evidence="1">
    <location>
        <begin position="23"/>
        <end position="120"/>
    </location>
</feature>
<evidence type="ECO:0000313" key="2">
    <source>
        <dbReference type="EMBL" id="MUF06505.1"/>
    </source>
</evidence>
<proteinExistence type="predicted"/>
<dbReference type="RefSeq" id="WP_155584722.1">
    <property type="nucleotide sequence ID" value="NZ_JBHSTH010000009.1"/>
</dbReference>
<dbReference type="OrthoDB" id="7011214at2"/>
<organism evidence="2 3">
    <name type="scientific">Pseudomonas spelaei</name>
    <dbReference type="NCBI Taxonomy" id="1055469"/>
    <lineage>
        <taxon>Bacteria</taxon>
        <taxon>Pseudomonadati</taxon>
        <taxon>Pseudomonadota</taxon>
        <taxon>Gammaproteobacteria</taxon>
        <taxon>Pseudomonadales</taxon>
        <taxon>Pseudomonadaceae</taxon>
        <taxon>Pseudomonas</taxon>
    </lineage>
</organism>